<organism evidence="1">
    <name type="scientific">uncultured Sulfurovum sp</name>
    <dbReference type="NCBI Taxonomy" id="269237"/>
    <lineage>
        <taxon>Bacteria</taxon>
        <taxon>Pseudomonadati</taxon>
        <taxon>Campylobacterota</taxon>
        <taxon>Epsilonproteobacteria</taxon>
        <taxon>Campylobacterales</taxon>
        <taxon>Sulfurovaceae</taxon>
        <taxon>Sulfurovum</taxon>
        <taxon>environmental samples</taxon>
    </lineage>
</organism>
<dbReference type="AlphaFoldDB" id="A0A6S6U025"/>
<name>A0A6S6U025_9BACT</name>
<sequence>MKNILLATTIVALTFTGCSSTKVKPPKVHYTKPTPSKEKVFKKAMREVALSTRNDSRYTKMELNTPEKKMWFKNLMYLLWDRQITRNEFISRGLKKYPKHAYEFTFVAHGFQK</sequence>
<reference evidence="1" key="1">
    <citation type="submission" date="2020-01" db="EMBL/GenBank/DDBJ databases">
        <authorList>
            <person name="Meier V. D."/>
            <person name="Meier V D."/>
        </authorList>
    </citation>
    <scope>NUCLEOTIDE SEQUENCE</scope>
    <source>
        <strain evidence="1">HLG_WM_MAG_01</strain>
    </source>
</reference>
<protein>
    <submittedName>
        <fullName evidence="1">Uncharacterized protein</fullName>
    </submittedName>
</protein>
<proteinExistence type="predicted"/>
<dbReference type="EMBL" id="CACVAS010000128">
    <property type="protein sequence ID" value="CAA6825034.1"/>
    <property type="molecule type" value="Genomic_DNA"/>
</dbReference>
<gene>
    <name evidence="1" type="ORF">HELGO_WM7037</name>
</gene>
<dbReference type="PROSITE" id="PS51257">
    <property type="entry name" value="PROKAR_LIPOPROTEIN"/>
    <property type="match status" value="1"/>
</dbReference>
<evidence type="ECO:0000313" key="1">
    <source>
        <dbReference type="EMBL" id="CAA6825034.1"/>
    </source>
</evidence>
<accession>A0A6S6U025</accession>